<dbReference type="InterPro" id="IPR050833">
    <property type="entry name" value="Poly_Biosynth_Transport"/>
</dbReference>
<feature type="transmembrane region" description="Helical" evidence="6">
    <location>
        <begin position="289"/>
        <end position="316"/>
    </location>
</feature>
<keyword evidence="8" id="KW-1185">Reference proteome</keyword>
<accession>A0A8J7A489</accession>
<keyword evidence="4 6" id="KW-1133">Transmembrane helix</keyword>
<evidence type="ECO:0000313" key="8">
    <source>
        <dbReference type="Proteomes" id="UP000622533"/>
    </source>
</evidence>
<evidence type="ECO:0000313" key="7">
    <source>
        <dbReference type="EMBL" id="MBE9021142.1"/>
    </source>
</evidence>
<organism evidence="7 8">
    <name type="scientific">Desmonostoc muscorum LEGE 12446</name>
    <dbReference type="NCBI Taxonomy" id="1828758"/>
    <lineage>
        <taxon>Bacteria</taxon>
        <taxon>Bacillati</taxon>
        <taxon>Cyanobacteriota</taxon>
        <taxon>Cyanophyceae</taxon>
        <taxon>Nostocales</taxon>
        <taxon>Nostocaceae</taxon>
        <taxon>Desmonostoc</taxon>
    </lineage>
</organism>
<feature type="transmembrane region" description="Helical" evidence="6">
    <location>
        <begin position="382"/>
        <end position="404"/>
    </location>
</feature>
<evidence type="ECO:0000256" key="6">
    <source>
        <dbReference type="SAM" id="Phobius"/>
    </source>
</evidence>
<feature type="transmembrane region" description="Helical" evidence="6">
    <location>
        <begin position="143"/>
        <end position="163"/>
    </location>
</feature>
<feature type="transmembrane region" description="Helical" evidence="6">
    <location>
        <begin position="169"/>
        <end position="191"/>
    </location>
</feature>
<evidence type="ECO:0000256" key="5">
    <source>
        <dbReference type="ARBA" id="ARBA00023136"/>
    </source>
</evidence>
<protein>
    <submittedName>
        <fullName evidence="7">Oligosaccharide flippase family protein</fullName>
    </submittedName>
</protein>
<keyword evidence="2" id="KW-1003">Cell membrane</keyword>
<reference evidence="7" key="1">
    <citation type="submission" date="2020-10" db="EMBL/GenBank/DDBJ databases">
        <authorList>
            <person name="Castelo-Branco R."/>
            <person name="Eusebio N."/>
            <person name="Adriana R."/>
            <person name="Vieira A."/>
            <person name="Brugerolle De Fraissinette N."/>
            <person name="Rezende De Castro R."/>
            <person name="Schneider M.P."/>
            <person name="Vasconcelos V."/>
            <person name="Leao P.N."/>
        </authorList>
    </citation>
    <scope>NUCLEOTIDE SEQUENCE</scope>
    <source>
        <strain evidence="7">LEGE 12446</strain>
    </source>
</reference>
<dbReference type="EMBL" id="JADEXS010000008">
    <property type="protein sequence ID" value="MBE9021142.1"/>
    <property type="molecule type" value="Genomic_DNA"/>
</dbReference>
<feature type="transmembrane region" description="Helical" evidence="6">
    <location>
        <begin position="440"/>
        <end position="460"/>
    </location>
</feature>
<gene>
    <name evidence="7" type="ORF">IQ276_01315</name>
</gene>
<evidence type="ECO:0000256" key="4">
    <source>
        <dbReference type="ARBA" id="ARBA00022989"/>
    </source>
</evidence>
<dbReference type="Pfam" id="PF13440">
    <property type="entry name" value="Polysacc_synt_3"/>
    <property type="match status" value="1"/>
</dbReference>
<feature type="transmembrane region" description="Helical" evidence="6">
    <location>
        <begin position="243"/>
        <end position="268"/>
    </location>
</feature>
<keyword evidence="3 6" id="KW-0812">Transmembrane</keyword>
<sequence>MGKRKLLTNSLSLLVNRLVQSITSFVLMASIARILGAYELGRYILGFSYYYIFMVIASQGLKTLFTRDLSRKPEEMPVYLVNGILLQIILSIIAYAVMVIWVFILPYNSDTSITCYIIGLTIIPFSLSNITEAIFQAQEKMNMISISTVPVYILRLLVMIWLMNMNYGVNHLAGILVISEILVFVIEWILLTRIVKPKWQIKKDFIWQLFNYARTFVLINAIGVISSRMSILMISLIGSELMVGLYGVIGQLMLPFTIICDSVCMASFPSMSKAVSLEQGKFREITENVIEMLLCMALPLIIVIFFIGGDLITLIYKDPSFSQINPVLKVSCLSLILYPFSQTFFYALLANGLERFNLIEVVATNVVGALLGIVFISQYKLMGAAFMSLAMGFTSCSLLGYAVYRNLFSLRLLRTILRPLLITVGMLLVFLILQQFTRDFILIVLLAACAYSLFVSCLAIHKFGGVHAVWIKLFNKN</sequence>
<evidence type="ECO:0000256" key="2">
    <source>
        <dbReference type="ARBA" id="ARBA00022475"/>
    </source>
</evidence>
<comment type="subcellular location">
    <subcellularLocation>
        <location evidence="1">Cell membrane</location>
        <topology evidence="1">Multi-pass membrane protein</topology>
    </subcellularLocation>
</comment>
<feature type="transmembrane region" description="Helical" evidence="6">
    <location>
        <begin position="77"/>
        <end position="105"/>
    </location>
</feature>
<dbReference type="RefSeq" id="WP_193913050.1">
    <property type="nucleotide sequence ID" value="NZ_JADEXS020000001.1"/>
</dbReference>
<feature type="transmembrane region" description="Helical" evidence="6">
    <location>
        <begin position="328"/>
        <end position="349"/>
    </location>
</feature>
<evidence type="ECO:0000256" key="1">
    <source>
        <dbReference type="ARBA" id="ARBA00004651"/>
    </source>
</evidence>
<name>A0A8J7A489_DESMC</name>
<proteinExistence type="predicted"/>
<dbReference type="PANTHER" id="PTHR30250:SF11">
    <property type="entry name" value="O-ANTIGEN TRANSPORTER-RELATED"/>
    <property type="match status" value="1"/>
</dbReference>
<dbReference type="Proteomes" id="UP000622533">
    <property type="component" value="Unassembled WGS sequence"/>
</dbReference>
<feature type="transmembrane region" description="Helical" evidence="6">
    <location>
        <begin position="12"/>
        <end position="35"/>
    </location>
</feature>
<feature type="transmembrane region" description="Helical" evidence="6">
    <location>
        <begin position="356"/>
        <end position="376"/>
    </location>
</feature>
<comment type="caution">
    <text evidence="7">The sequence shown here is derived from an EMBL/GenBank/DDBJ whole genome shotgun (WGS) entry which is preliminary data.</text>
</comment>
<keyword evidence="5 6" id="KW-0472">Membrane</keyword>
<feature type="transmembrane region" description="Helical" evidence="6">
    <location>
        <begin position="47"/>
        <end position="65"/>
    </location>
</feature>
<feature type="transmembrane region" description="Helical" evidence="6">
    <location>
        <begin position="416"/>
        <end position="434"/>
    </location>
</feature>
<dbReference type="GO" id="GO:0005886">
    <property type="term" value="C:plasma membrane"/>
    <property type="evidence" value="ECO:0007669"/>
    <property type="project" value="UniProtKB-SubCell"/>
</dbReference>
<feature type="transmembrane region" description="Helical" evidence="6">
    <location>
        <begin position="111"/>
        <end position="131"/>
    </location>
</feature>
<feature type="transmembrane region" description="Helical" evidence="6">
    <location>
        <begin position="212"/>
        <end position="237"/>
    </location>
</feature>
<evidence type="ECO:0000256" key="3">
    <source>
        <dbReference type="ARBA" id="ARBA00022692"/>
    </source>
</evidence>
<dbReference type="AlphaFoldDB" id="A0A8J7A489"/>
<dbReference type="PANTHER" id="PTHR30250">
    <property type="entry name" value="PST FAMILY PREDICTED COLANIC ACID TRANSPORTER"/>
    <property type="match status" value="1"/>
</dbReference>